<keyword evidence="6 9" id="KW-0460">Magnesium</keyword>
<dbReference type="RefSeq" id="WP_115345734.1">
    <property type="nucleotide sequence ID" value="NZ_UGPG01000001.1"/>
</dbReference>
<evidence type="ECO:0000256" key="3">
    <source>
        <dbReference type="ARBA" id="ARBA00022741"/>
    </source>
</evidence>
<evidence type="ECO:0000259" key="11">
    <source>
        <dbReference type="Pfam" id="PF00294"/>
    </source>
</evidence>
<dbReference type="Pfam" id="PF00294">
    <property type="entry name" value="PfkB"/>
    <property type="match status" value="1"/>
</dbReference>
<dbReference type="GO" id="GO:0046872">
    <property type="term" value="F:metal ion binding"/>
    <property type="evidence" value="ECO:0007669"/>
    <property type="project" value="UniProtKB-KW"/>
</dbReference>
<evidence type="ECO:0000256" key="5">
    <source>
        <dbReference type="ARBA" id="ARBA00022840"/>
    </source>
</evidence>
<keyword evidence="4 9" id="KW-0418">Kinase</keyword>
<evidence type="ECO:0000256" key="6">
    <source>
        <dbReference type="ARBA" id="ARBA00022842"/>
    </source>
</evidence>
<evidence type="ECO:0000256" key="7">
    <source>
        <dbReference type="ARBA" id="ARBA00022958"/>
    </source>
</evidence>
<dbReference type="SUPFAM" id="SSF53613">
    <property type="entry name" value="Ribokinase-like"/>
    <property type="match status" value="1"/>
</dbReference>
<dbReference type="AlphaFoldDB" id="A0A378MBM5"/>
<keyword evidence="2 9" id="KW-0479">Metal-binding</keyword>
<dbReference type="Gene3D" id="3.40.1190.20">
    <property type="match status" value="1"/>
</dbReference>
<evidence type="ECO:0000256" key="2">
    <source>
        <dbReference type="ARBA" id="ARBA00022723"/>
    </source>
</evidence>
<evidence type="ECO:0000256" key="4">
    <source>
        <dbReference type="ARBA" id="ARBA00022777"/>
    </source>
</evidence>
<dbReference type="GO" id="GO:0005524">
    <property type="term" value="F:ATP binding"/>
    <property type="evidence" value="ECO:0007669"/>
    <property type="project" value="UniProtKB-UniRule"/>
</dbReference>
<keyword evidence="9" id="KW-0963">Cytoplasm</keyword>
<dbReference type="Proteomes" id="UP000254879">
    <property type="component" value="Unassembled WGS sequence"/>
</dbReference>
<proteinExistence type="inferred from homology"/>
<evidence type="ECO:0000313" key="13">
    <source>
        <dbReference type="Proteomes" id="UP000254879"/>
    </source>
</evidence>
<feature type="binding site" evidence="9">
    <location>
        <begin position="250"/>
        <end position="251"/>
    </location>
    <ligand>
        <name>ATP</name>
        <dbReference type="ChEBI" id="CHEBI:30616"/>
    </ligand>
</feature>
<feature type="binding site" evidence="9">
    <location>
        <begin position="11"/>
        <end position="13"/>
    </location>
    <ligand>
        <name>substrate</name>
    </ligand>
</feature>
<feature type="binding site" evidence="9">
    <location>
        <begin position="39"/>
        <end position="43"/>
    </location>
    <ligand>
        <name>substrate</name>
    </ligand>
</feature>
<feature type="binding site" evidence="9">
    <location>
        <position position="275"/>
    </location>
    <ligand>
        <name>ATP</name>
        <dbReference type="ChEBI" id="CHEBI:30616"/>
    </ligand>
</feature>
<dbReference type="GO" id="GO:0004747">
    <property type="term" value="F:ribokinase activity"/>
    <property type="evidence" value="ECO:0007669"/>
    <property type="project" value="UniProtKB-UniRule"/>
</dbReference>
<dbReference type="PRINTS" id="PR00990">
    <property type="entry name" value="RIBOKINASE"/>
</dbReference>
<feature type="binding site" evidence="9">
    <location>
        <position position="281"/>
    </location>
    <ligand>
        <name>K(+)</name>
        <dbReference type="ChEBI" id="CHEBI:29103"/>
    </ligand>
</feature>
<feature type="domain" description="Carbohydrate kinase PfkB" evidence="11">
    <location>
        <begin position="1"/>
        <end position="293"/>
    </location>
</feature>
<sequence>MGKVVVVGSLNMDIVMKIKEMPSTGETVLAKETNYLYGGKGANQAVAAARMGAEVKMVGAVGNDAFGTKLVAQLEKEAIDTSGIIEKQDVPSGMAAVFKLPADNAIVVADGANGKITVEDIKKYKELIQEADCLLVQLETPIAAVKKALQLAKEADVYTILNPAPFSEEAEELLAYADLITPNETEFAQLLGCSEIEDSELEQKMIKWTEQYDSQLVLTLGKEGVAYIEKGKLVKIPSRQVKAEDTTGAGDTFNGILAQMLSEKAALREAIQIANIGASIAVQKVGAQTGMPTAQEVLEVKNK</sequence>
<dbReference type="PANTHER" id="PTHR10584:SF166">
    <property type="entry name" value="RIBOKINASE"/>
    <property type="match status" value="1"/>
</dbReference>
<comment type="subunit">
    <text evidence="9">Homodimer.</text>
</comment>
<comment type="pathway">
    <text evidence="9">Carbohydrate metabolism; D-ribose degradation; D-ribose 5-phosphate from beta-D-ribopyranose: step 2/2.</text>
</comment>
<evidence type="ECO:0000256" key="10">
    <source>
        <dbReference type="NCBIfam" id="TIGR02152"/>
    </source>
</evidence>
<feature type="binding site" evidence="9">
    <location>
        <position position="251"/>
    </location>
    <ligand>
        <name>substrate</name>
    </ligand>
</feature>
<feature type="binding site" evidence="9">
    <location>
        <position position="139"/>
    </location>
    <ligand>
        <name>substrate</name>
    </ligand>
</feature>
<keyword evidence="8 9" id="KW-0119">Carbohydrate metabolism</keyword>
<evidence type="ECO:0000256" key="9">
    <source>
        <dbReference type="HAMAP-Rule" id="MF_01987"/>
    </source>
</evidence>
<keyword evidence="3 9" id="KW-0547">Nucleotide-binding</keyword>
<accession>A0A378MBM5</accession>
<dbReference type="InterPro" id="IPR011611">
    <property type="entry name" value="PfkB_dom"/>
</dbReference>
<keyword evidence="7 9" id="KW-0630">Potassium</keyword>
<dbReference type="PANTHER" id="PTHR10584">
    <property type="entry name" value="SUGAR KINASE"/>
    <property type="match status" value="1"/>
</dbReference>
<dbReference type="HAMAP" id="MF_01987">
    <property type="entry name" value="Ribokinase"/>
    <property type="match status" value="1"/>
</dbReference>
<comment type="function">
    <text evidence="9">Catalyzes the phosphorylation of ribose at O-5 in a reaction requiring ATP and magnesium. The resulting D-ribose-5-phosphate can then be used either for sythesis of nucleotides, histidine, and tryptophan, or as a component of the pentose phosphate pathway.</text>
</comment>
<comment type="caution">
    <text evidence="9">Lacks conserved residue(s) required for the propagation of feature annotation.</text>
</comment>
<dbReference type="InterPro" id="IPR002139">
    <property type="entry name" value="Ribo/fructo_kinase"/>
</dbReference>
<evidence type="ECO:0000256" key="1">
    <source>
        <dbReference type="ARBA" id="ARBA00022679"/>
    </source>
</evidence>
<comment type="activity regulation">
    <text evidence="9">Activated by a monovalent cation that binds near, but not in, the active site. The most likely occupant of the site in vivo is potassium. Ion binding induces a conformational change that may alter substrate affinity.</text>
</comment>
<comment type="catalytic activity">
    <reaction evidence="9">
        <text>D-ribose + ATP = D-ribose 5-phosphate + ADP + H(+)</text>
        <dbReference type="Rhea" id="RHEA:13697"/>
        <dbReference type="ChEBI" id="CHEBI:15378"/>
        <dbReference type="ChEBI" id="CHEBI:30616"/>
        <dbReference type="ChEBI" id="CHEBI:47013"/>
        <dbReference type="ChEBI" id="CHEBI:78346"/>
        <dbReference type="ChEBI" id="CHEBI:456216"/>
        <dbReference type="EC" id="2.7.1.15"/>
    </reaction>
</comment>
<keyword evidence="5 9" id="KW-0067">ATP-binding</keyword>
<dbReference type="CDD" id="cd01174">
    <property type="entry name" value="ribokinase"/>
    <property type="match status" value="1"/>
</dbReference>
<comment type="cofactor">
    <cofactor evidence="9">
        <name>Mg(2+)</name>
        <dbReference type="ChEBI" id="CHEBI:18420"/>
    </cofactor>
    <text evidence="9">Requires a divalent cation, most likely magnesium in vivo, as an electrophilic catalyst to aid phosphoryl group transfer. It is the chelate of the metal and the nucleotide that is the actual substrate.</text>
</comment>
<feature type="active site" description="Proton acceptor" evidence="9">
    <location>
        <position position="251"/>
    </location>
</feature>
<comment type="subcellular location">
    <subcellularLocation>
        <location evidence="9">Cytoplasm</location>
    </subcellularLocation>
</comment>
<evidence type="ECO:0000313" key="12">
    <source>
        <dbReference type="EMBL" id="STY43731.1"/>
    </source>
</evidence>
<reference evidence="12 13" key="1">
    <citation type="submission" date="2018-06" db="EMBL/GenBank/DDBJ databases">
        <authorList>
            <consortium name="Pathogen Informatics"/>
            <person name="Doyle S."/>
        </authorList>
    </citation>
    <scope>NUCLEOTIDE SEQUENCE [LARGE SCALE GENOMIC DNA]</scope>
    <source>
        <strain evidence="13">NCTC 10815</strain>
    </source>
</reference>
<dbReference type="EC" id="2.7.1.15" evidence="9 10"/>
<feature type="binding site" evidence="9">
    <location>
        <begin position="219"/>
        <end position="224"/>
    </location>
    <ligand>
        <name>ATP</name>
        <dbReference type="ChEBI" id="CHEBI:30616"/>
    </ligand>
</feature>
<dbReference type="UniPathway" id="UPA00916">
    <property type="reaction ID" value="UER00889"/>
</dbReference>
<dbReference type="InterPro" id="IPR029056">
    <property type="entry name" value="Ribokinase-like"/>
</dbReference>
<feature type="binding site" evidence="9">
    <location>
        <position position="284"/>
    </location>
    <ligand>
        <name>K(+)</name>
        <dbReference type="ChEBI" id="CHEBI:29103"/>
    </ligand>
</feature>
<dbReference type="GO" id="GO:0005829">
    <property type="term" value="C:cytosol"/>
    <property type="evidence" value="ECO:0007669"/>
    <property type="project" value="TreeGrafter"/>
</dbReference>
<dbReference type="GO" id="GO:0019303">
    <property type="term" value="P:D-ribose catabolic process"/>
    <property type="evidence" value="ECO:0007669"/>
    <property type="project" value="UniProtKB-UniRule"/>
</dbReference>
<feature type="binding site" evidence="9">
    <location>
        <position position="286"/>
    </location>
    <ligand>
        <name>K(+)</name>
        <dbReference type="ChEBI" id="CHEBI:29103"/>
    </ligand>
</feature>
<evidence type="ECO:0000256" key="8">
    <source>
        <dbReference type="ARBA" id="ARBA00023277"/>
    </source>
</evidence>
<name>A0A378MBM5_LISGR</name>
<dbReference type="EMBL" id="UGPG01000001">
    <property type="protein sequence ID" value="STY43731.1"/>
    <property type="molecule type" value="Genomic_DNA"/>
</dbReference>
<dbReference type="InterPro" id="IPR011877">
    <property type="entry name" value="Ribokinase"/>
</dbReference>
<keyword evidence="1 9" id="KW-0808">Transferase</keyword>
<organism evidence="12 13">
    <name type="scientific">Listeria grayi</name>
    <name type="common">Listeria murrayi</name>
    <dbReference type="NCBI Taxonomy" id="1641"/>
    <lineage>
        <taxon>Bacteria</taxon>
        <taxon>Bacillati</taxon>
        <taxon>Bacillota</taxon>
        <taxon>Bacilli</taxon>
        <taxon>Bacillales</taxon>
        <taxon>Listeriaceae</taxon>
        <taxon>Listeria</taxon>
    </lineage>
</organism>
<comment type="similarity">
    <text evidence="9">Belongs to the carbohydrate kinase PfkB family. Ribokinase subfamily.</text>
</comment>
<feature type="binding site" evidence="9">
    <location>
        <position position="247"/>
    </location>
    <ligand>
        <name>K(+)</name>
        <dbReference type="ChEBI" id="CHEBI:29103"/>
    </ligand>
</feature>
<dbReference type="NCBIfam" id="TIGR02152">
    <property type="entry name" value="D_ribokin_bact"/>
    <property type="match status" value="1"/>
</dbReference>
<gene>
    <name evidence="9 12" type="primary">rbsK</name>
    <name evidence="12" type="ORF">NCTC10815_01033</name>
</gene>
<protein>
    <recommendedName>
        <fullName evidence="9 10">Ribokinase</fullName>
        <shortName evidence="9">RK</shortName>
        <ecNumber evidence="9 10">2.7.1.15</ecNumber>
    </recommendedName>
</protein>
<feature type="binding site" evidence="9">
    <location>
        <position position="183"/>
    </location>
    <ligand>
        <name>ATP</name>
        <dbReference type="ChEBI" id="CHEBI:30616"/>
    </ligand>
</feature>
<feature type="binding site" evidence="9">
    <location>
        <position position="245"/>
    </location>
    <ligand>
        <name>K(+)</name>
        <dbReference type="ChEBI" id="CHEBI:29103"/>
    </ligand>
</feature>